<dbReference type="PANTHER" id="PTHR21716">
    <property type="entry name" value="TRANSMEMBRANE PROTEIN"/>
    <property type="match status" value="1"/>
</dbReference>
<organism evidence="9">
    <name type="scientific">hydrothermal vent metagenome</name>
    <dbReference type="NCBI Taxonomy" id="652676"/>
    <lineage>
        <taxon>unclassified sequences</taxon>
        <taxon>metagenomes</taxon>
        <taxon>ecological metagenomes</taxon>
    </lineage>
</organism>
<feature type="transmembrane region" description="Helical" evidence="8">
    <location>
        <begin position="309"/>
        <end position="342"/>
    </location>
</feature>
<comment type="similarity">
    <text evidence="2">Belongs to the autoinducer-2 exporter (AI-2E) (TC 2.A.86) family.</text>
</comment>
<accession>A0A3B0YGF7</accession>
<feature type="transmembrane region" description="Helical" evidence="8">
    <location>
        <begin position="60"/>
        <end position="85"/>
    </location>
</feature>
<evidence type="ECO:0008006" key="10">
    <source>
        <dbReference type="Google" id="ProtNLM"/>
    </source>
</evidence>
<dbReference type="GO" id="GO:0005886">
    <property type="term" value="C:plasma membrane"/>
    <property type="evidence" value="ECO:0007669"/>
    <property type="project" value="UniProtKB-SubCell"/>
</dbReference>
<feature type="transmembrane region" description="Helical" evidence="8">
    <location>
        <begin position="216"/>
        <end position="240"/>
    </location>
</feature>
<reference evidence="9" key="1">
    <citation type="submission" date="2018-06" db="EMBL/GenBank/DDBJ databases">
        <authorList>
            <person name="Zhirakovskaya E."/>
        </authorList>
    </citation>
    <scope>NUCLEOTIDE SEQUENCE</scope>
</reference>
<keyword evidence="7 8" id="KW-0472">Membrane</keyword>
<comment type="subcellular location">
    <subcellularLocation>
        <location evidence="1">Cell membrane</location>
        <topology evidence="1">Multi-pass membrane protein</topology>
    </subcellularLocation>
</comment>
<keyword evidence="5 8" id="KW-0812">Transmembrane</keyword>
<dbReference type="AlphaFoldDB" id="A0A3B0YGF7"/>
<keyword evidence="3" id="KW-0813">Transport</keyword>
<protein>
    <recommendedName>
        <fullName evidence="10">AI-2E family transporter</fullName>
    </recommendedName>
</protein>
<keyword evidence="4" id="KW-1003">Cell membrane</keyword>
<name>A0A3B0YGF7_9ZZZZ</name>
<feature type="transmembrane region" description="Helical" evidence="8">
    <location>
        <begin position="152"/>
        <end position="171"/>
    </location>
</feature>
<evidence type="ECO:0000256" key="5">
    <source>
        <dbReference type="ARBA" id="ARBA00022692"/>
    </source>
</evidence>
<gene>
    <name evidence="9" type="ORF">MNBD_GAMMA08-1905</name>
</gene>
<feature type="transmembrane region" description="Helical" evidence="8">
    <location>
        <begin position="246"/>
        <end position="264"/>
    </location>
</feature>
<proteinExistence type="inferred from homology"/>
<evidence type="ECO:0000256" key="2">
    <source>
        <dbReference type="ARBA" id="ARBA00009773"/>
    </source>
</evidence>
<evidence type="ECO:0000256" key="3">
    <source>
        <dbReference type="ARBA" id="ARBA00022448"/>
    </source>
</evidence>
<evidence type="ECO:0000256" key="8">
    <source>
        <dbReference type="SAM" id="Phobius"/>
    </source>
</evidence>
<dbReference type="Pfam" id="PF01594">
    <property type="entry name" value="AI-2E_transport"/>
    <property type="match status" value="1"/>
</dbReference>
<keyword evidence="6 8" id="KW-1133">Transmembrane helix</keyword>
<evidence type="ECO:0000256" key="1">
    <source>
        <dbReference type="ARBA" id="ARBA00004651"/>
    </source>
</evidence>
<evidence type="ECO:0000256" key="7">
    <source>
        <dbReference type="ARBA" id="ARBA00023136"/>
    </source>
</evidence>
<feature type="transmembrane region" description="Helical" evidence="8">
    <location>
        <begin position="15"/>
        <end position="48"/>
    </location>
</feature>
<evidence type="ECO:0000313" key="9">
    <source>
        <dbReference type="EMBL" id="VAW67884.1"/>
    </source>
</evidence>
<evidence type="ECO:0000256" key="6">
    <source>
        <dbReference type="ARBA" id="ARBA00022989"/>
    </source>
</evidence>
<dbReference type="EMBL" id="UOFH01000410">
    <property type="protein sequence ID" value="VAW67884.1"/>
    <property type="molecule type" value="Genomic_DNA"/>
</dbReference>
<feature type="transmembrane region" description="Helical" evidence="8">
    <location>
        <begin position="271"/>
        <end position="297"/>
    </location>
</feature>
<dbReference type="PANTHER" id="PTHR21716:SF53">
    <property type="entry name" value="PERMEASE PERM-RELATED"/>
    <property type="match status" value="1"/>
</dbReference>
<dbReference type="InterPro" id="IPR002549">
    <property type="entry name" value="AI-2E-like"/>
</dbReference>
<sequence length="350" mass="38001">MLLTYFQHPLIRTGLIFSLIFCIIALLATLLAPLLVPIIISFALYAVLEPVSAVFERYGLPANTSSLSVLLILIALAGVGVALLLPQLSAQLSALQQQLPAVWETVTSIVIGINQHIVNNAGINMQATDLMPHLITQANEWGKTALFELSNLLINFSILLILVPVFSFFLMRDFKTFRNKLLDRLPNTLFESGWLIYSRVAHQLQGYIRGIMIQSAIMSIISIIGFYTIGLEAAFLSGLLAGMLNLIPYIGPLLAMILPVLLAFGQVPVDFWLVGSAIGVIVCAQIIDNVFVIPSVIANSVNLHPLAVIIGIIVCGNLFGFIGMIVAIPVISSANIIFCGLYQGIKHRSP</sequence>
<evidence type="ECO:0000256" key="4">
    <source>
        <dbReference type="ARBA" id="ARBA00022475"/>
    </source>
</evidence>